<comment type="similarity">
    <text evidence="1">Belongs to the ornithine cyclodeaminase/mu-crystallin family.</text>
</comment>
<gene>
    <name evidence="3" type="ORF">C6P40_002827</name>
</gene>
<evidence type="ECO:0000313" key="3">
    <source>
        <dbReference type="EMBL" id="KAG0690452.1"/>
    </source>
</evidence>
<protein>
    <recommendedName>
        <fullName evidence="2">Quinate/shikimate 5-dehydrogenase/glutamyl-tRNA reductase domain-containing protein</fullName>
    </recommendedName>
</protein>
<dbReference type="InterPro" id="IPR003462">
    <property type="entry name" value="ODC_Mu_crystall"/>
</dbReference>
<dbReference type="AlphaFoldDB" id="A0A9P7BFE5"/>
<reference evidence="3" key="1">
    <citation type="submission" date="2020-11" db="EMBL/GenBank/DDBJ databases">
        <title>Kefir isolates.</title>
        <authorList>
            <person name="Marcisauskas S."/>
            <person name="Kim Y."/>
            <person name="Blasche S."/>
        </authorList>
    </citation>
    <scope>NUCLEOTIDE SEQUENCE</scope>
    <source>
        <strain evidence="3">Olga-1</strain>
    </source>
</reference>
<dbReference type="OrthoDB" id="41492at2759"/>
<dbReference type="EMBL" id="PUHW01000031">
    <property type="protein sequence ID" value="KAG0690452.1"/>
    <property type="molecule type" value="Genomic_DNA"/>
</dbReference>
<evidence type="ECO:0000259" key="2">
    <source>
        <dbReference type="Pfam" id="PF01488"/>
    </source>
</evidence>
<keyword evidence="4" id="KW-1185">Reference proteome</keyword>
<dbReference type="SUPFAM" id="SSF51735">
    <property type="entry name" value="NAD(P)-binding Rossmann-fold domains"/>
    <property type="match status" value="1"/>
</dbReference>
<sequence length="337" mass="38060">MWVLTDTNVVSMFKRLTSKQILSYQKTLLDGLKEYKNNPLLIPTRIVSPTSYCTHIFMASTGTHVGMKAISTSSKFGMKGITTILEKENGYPIGIINSTTLTAFRTALCNTLPLMKFYPIEENYNNDKIITFGVGDQAKWHIWLALKLYPKRFSKVLIVNRTILKAENLCKEFRKDFPNIEFNSLSLKDTNSLKNEIKDTSVIFSCVPTTEPTVTKKLIDNCNNRCFISAIGSYKPHMIEIEGKLLKENIIKNNGKIIVDSIDHCLHEAGELIINNINKEHLIDVATLYTSSNSKFLENSKFAVSKLVGLCIMDVWVGTKCLEEAKKQGLGIEIKDF</sequence>
<name>A0A9P7BFE5_9ASCO</name>
<comment type="caution">
    <text evidence="3">The sequence shown here is derived from an EMBL/GenBank/DDBJ whole genome shotgun (WGS) entry which is preliminary data.</text>
</comment>
<dbReference type="PANTHER" id="PTHR13812:SF19">
    <property type="entry name" value="KETIMINE REDUCTASE MU-CRYSTALLIN"/>
    <property type="match status" value="1"/>
</dbReference>
<dbReference type="GO" id="GO:0005737">
    <property type="term" value="C:cytoplasm"/>
    <property type="evidence" value="ECO:0007669"/>
    <property type="project" value="TreeGrafter"/>
</dbReference>
<dbReference type="InterPro" id="IPR036291">
    <property type="entry name" value="NAD(P)-bd_dom_sf"/>
</dbReference>
<feature type="domain" description="Quinate/shikimate 5-dehydrogenase/glutamyl-tRNA reductase" evidence="2">
    <location>
        <begin position="123"/>
        <end position="224"/>
    </location>
</feature>
<dbReference type="Gene3D" id="3.30.1780.10">
    <property type="entry name" value="ornithine cyclodeaminase, domain 1"/>
    <property type="match status" value="1"/>
</dbReference>
<accession>A0A9P7BFE5</accession>
<dbReference type="Pfam" id="PF01488">
    <property type="entry name" value="Shikimate_DH"/>
    <property type="match status" value="1"/>
</dbReference>
<dbReference type="Gene3D" id="3.40.50.720">
    <property type="entry name" value="NAD(P)-binding Rossmann-like Domain"/>
    <property type="match status" value="1"/>
</dbReference>
<evidence type="ECO:0000313" key="4">
    <source>
        <dbReference type="Proteomes" id="UP000697127"/>
    </source>
</evidence>
<organism evidence="3 4">
    <name type="scientific">Pichia californica</name>
    <dbReference type="NCBI Taxonomy" id="460514"/>
    <lineage>
        <taxon>Eukaryota</taxon>
        <taxon>Fungi</taxon>
        <taxon>Dikarya</taxon>
        <taxon>Ascomycota</taxon>
        <taxon>Saccharomycotina</taxon>
        <taxon>Pichiomycetes</taxon>
        <taxon>Pichiales</taxon>
        <taxon>Pichiaceae</taxon>
        <taxon>Pichia</taxon>
    </lineage>
</organism>
<dbReference type="Proteomes" id="UP000697127">
    <property type="component" value="Unassembled WGS sequence"/>
</dbReference>
<dbReference type="PANTHER" id="PTHR13812">
    <property type="entry name" value="KETIMINE REDUCTASE MU-CRYSTALLIN"/>
    <property type="match status" value="1"/>
</dbReference>
<dbReference type="InterPro" id="IPR006151">
    <property type="entry name" value="Shikm_DH/Glu-tRNA_Rdtase"/>
</dbReference>
<evidence type="ECO:0000256" key="1">
    <source>
        <dbReference type="ARBA" id="ARBA00008903"/>
    </source>
</evidence>
<proteinExistence type="inferred from homology"/>
<dbReference type="InterPro" id="IPR023401">
    <property type="entry name" value="ODC_N"/>
</dbReference>